<feature type="compositionally biased region" description="Polar residues" evidence="1">
    <location>
        <begin position="329"/>
        <end position="346"/>
    </location>
</feature>
<gene>
    <name evidence="2" type="ORF">BCR36DRAFT_405115</name>
</gene>
<feature type="compositionally biased region" description="Basic residues" evidence="1">
    <location>
        <begin position="122"/>
        <end position="134"/>
    </location>
</feature>
<name>A0A1Y1V731_9FUNG</name>
<feature type="region of interest" description="Disordered" evidence="1">
    <location>
        <begin position="301"/>
        <end position="346"/>
    </location>
</feature>
<feature type="region of interest" description="Disordered" evidence="1">
    <location>
        <begin position="122"/>
        <end position="171"/>
    </location>
</feature>
<organism evidence="2 3">
    <name type="scientific">Piromyces finnis</name>
    <dbReference type="NCBI Taxonomy" id="1754191"/>
    <lineage>
        <taxon>Eukaryota</taxon>
        <taxon>Fungi</taxon>
        <taxon>Fungi incertae sedis</taxon>
        <taxon>Chytridiomycota</taxon>
        <taxon>Chytridiomycota incertae sedis</taxon>
        <taxon>Neocallimastigomycetes</taxon>
        <taxon>Neocallimastigales</taxon>
        <taxon>Neocallimastigaceae</taxon>
        <taxon>Piromyces</taxon>
    </lineage>
</organism>
<accession>A0A1Y1V731</accession>
<comment type="caution">
    <text evidence="2">The sequence shown here is derived from an EMBL/GenBank/DDBJ whole genome shotgun (WGS) entry which is preliminary data.</text>
</comment>
<feature type="compositionally biased region" description="Polar residues" evidence="1">
    <location>
        <begin position="555"/>
        <end position="573"/>
    </location>
</feature>
<reference evidence="2 3" key="2">
    <citation type="submission" date="2016-08" db="EMBL/GenBank/DDBJ databases">
        <title>Pervasive Adenine N6-methylation of Active Genes in Fungi.</title>
        <authorList>
            <consortium name="DOE Joint Genome Institute"/>
            <person name="Mondo S.J."/>
            <person name="Dannebaum R.O."/>
            <person name="Kuo R.C."/>
            <person name="Labutti K."/>
            <person name="Haridas S."/>
            <person name="Kuo A."/>
            <person name="Salamov A."/>
            <person name="Ahrendt S.R."/>
            <person name="Lipzen A."/>
            <person name="Sullivan W."/>
            <person name="Andreopoulos W.B."/>
            <person name="Clum A."/>
            <person name="Lindquist E."/>
            <person name="Daum C."/>
            <person name="Ramamoorthy G.K."/>
            <person name="Gryganskyi A."/>
            <person name="Culley D."/>
            <person name="Magnuson J.K."/>
            <person name="James T.Y."/>
            <person name="O'Malley M.A."/>
            <person name="Stajich J.E."/>
            <person name="Spatafora J.W."/>
            <person name="Visel A."/>
            <person name="Grigoriev I.V."/>
        </authorList>
    </citation>
    <scope>NUCLEOTIDE SEQUENCE [LARGE SCALE GENOMIC DNA]</scope>
    <source>
        <strain evidence="3">finn</strain>
    </source>
</reference>
<evidence type="ECO:0008006" key="4">
    <source>
        <dbReference type="Google" id="ProtNLM"/>
    </source>
</evidence>
<feature type="compositionally biased region" description="Basic and acidic residues" evidence="1">
    <location>
        <begin position="451"/>
        <end position="464"/>
    </location>
</feature>
<dbReference type="GO" id="GO:0006357">
    <property type="term" value="P:regulation of transcription by RNA polymerase II"/>
    <property type="evidence" value="ECO:0007669"/>
    <property type="project" value="TreeGrafter"/>
</dbReference>
<dbReference type="GO" id="GO:0005783">
    <property type="term" value="C:endoplasmic reticulum"/>
    <property type="evidence" value="ECO:0007669"/>
    <property type="project" value="TreeGrafter"/>
</dbReference>
<dbReference type="STRING" id="1754191.A0A1Y1V731"/>
<dbReference type="Pfam" id="PF08618">
    <property type="entry name" value="Opi1"/>
    <property type="match status" value="1"/>
</dbReference>
<feature type="compositionally biased region" description="Low complexity" evidence="1">
    <location>
        <begin position="301"/>
        <end position="311"/>
    </location>
</feature>
<feature type="region of interest" description="Disordered" evidence="1">
    <location>
        <begin position="537"/>
        <end position="573"/>
    </location>
</feature>
<dbReference type="GO" id="GO:0003714">
    <property type="term" value="F:transcription corepressor activity"/>
    <property type="evidence" value="ECO:0007669"/>
    <property type="project" value="InterPro"/>
</dbReference>
<feature type="compositionally biased region" description="Low complexity" evidence="1">
    <location>
        <begin position="219"/>
        <end position="246"/>
    </location>
</feature>
<protein>
    <recommendedName>
        <fullName evidence="4">Opi1-domain-containing protein</fullName>
    </recommendedName>
</protein>
<dbReference type="OrthoDB" id="2441642at2759"/>
<dbReference type="PANTHER" id="PTHR38406">
    <property type="entry name" value="TRANSCRIPTIONAL REPRESSOR OPI1"/>
    <property type="match status" value="1"/>
</dbReference>
<evidence type="ECO:0000313" key="2">
    <source>
        <dbReference type="EMBL" id="ORX48145.1"/>
    </source>
</evidence>
<feature type="region of interest" description="Disordered" evidence="1">
    <location>
        <begin position="412"/>
        <end position="464"/>
    </location>
</feature>
<evidence type="ECO:0000313" key="3">
    <source>
        <dbReference type="Proteomes" id="UP000193719"/>
    </source>
</evidence>
<keyword evidence="3" id="KW-1185">Reference proteome</keyword>
<feature type="region of interest" description="Disordered" evidence="1">
    <location>
        <begin position="28"/>
        <end position="48"/>
    </location>
</feature>
<feature type="compositionally biased region" description="Low complexity" evidence="1">
    <location>
        <begin position="537"/>
        <end position="554"/>
    </location>
</feature>
<dbReference type="GO" id="GO:0008654">
    <property type="term" value="P:phospholipid biosynthetic process"/>
    <property type="evidence" value="ECO:0007669"/>
    <property type="project" value="TreeGrafter"/>
</dbReference>
<dbReference type="GO" id="GO:0005634">
    <property type="term" value="C:nucleus"/>
    <property type="evidence" value="ECO:0007669"/>
    <property type="project" value="TreeGrafter"/>
</dbReference>
<reference evidence="2 3" key="1">
    <citation type="submission" date="2016-08" db="EMBL/GenBank/DDBJ databases">
        <title>Genomes of anaerobic fungi encode conserved fungal cellulosomes for biomass hydrolysis.</title>
        <authorList>
            <consortium name="DOE Joint Genome Institute"/>
            <person name="Haitjema C.H."/>
            <person name="Gilmore S.P."/>
            <person name="Henske J.K."/>
            <person name="Solomon K.V."/>
            <person name="De Groot R."/>
            <person name="Kuo A."/>
            <person name="Mondo S.J."/>
            <person name="Salamov A.A."/>
            <person name="Labutti K."/>
            <person name="Zhao Z."/>
            <person name="Chiniquy J."/>
            <person name="Barry K."/>
            <person name="Brewer H.M."/>
            <person name="Purvine S.O."/>
            <person name="Wright A.T."/>
            <person name="Boxma B."/>
            <person name="Van Alen T."/>
            <person name="Hackstein J.H."/>
            <person name="Baker S.E."/>
            <person name="Grigoriev I.V."/>
            <person name="O'Malley M.A."/>
        </authorList>
    </citation>
    <scope>NUCLEOTIDE SEQUENCE [LARGE SCALE GENOMIC DNA]</scope>
    <source>
        <strain evidence="3">finn</strain>
    </source>
</reference>
<dbReference type="InterPro" id="IPR013927">
    <property type="entry name" value="TF_Opi1_Ccg-8"/>
</dbReference>
<proteinExistence type="predicted"/>
<dbReference type="PANTHER" id="PTHR38406:SF1">
    <property type="entry name" value="TRANSCRIPTIONAL REPRESSOR OPI1"/>
    <property type="match status" value="1"/>
</dbReference>
<dbReference type="Proteomes" id="UP000193719">
    <property type="component" value="Unassembled WGS sequence"/>
</dbReference>
<feature type="compositionally biased region" description="Low complexity" evidence="1">
    <location>
        <begin position="430"/>
        <end position="450"/>
    </location>
</feature>
<dbReference type="EMBL" id="MCFH01000028">
    <property type="protein sequence ID" value="ORX48145.1"/>
    <property type="molecule type" value="Genomic_DNA"/>
</dbReference>
<dbReference type="GO" id="GO:0030968">
    <property type="term" value="P:endoplasmic reticulum unfolded protein response"/>
    <property type="evidence" value="ECO:0007669"/>
    <property type="project" value="TreeGrafter"/>
</dbReference>
<evidence type="ECO:0000256" key="1">
    <source>
        <dbReference type="SAM" id="MobiDB-lite"/>
    </source>
</evidence>
<sequence length="573" mass="64437">MDINTLLCNDDSKNDKDVEMKNYEEYNTANSSSNDNLPMLSELNTQPNSGYEYANPVLYSTTSSSNVMISNNNNEDMPNMKALSINSPTSAPLTPPTPPTNIISSKLDSLSGIAAATAALRQRKHVRNSPRPRKSILSSGSGSPGGNYCPYNPTASSSRHRFLNQPPPNHPISTAILRHNRIQNGIRNVVRGVSDSLFTHNNERQLNFFSFPRYNQNTSANQATSSSQTNATTPSSSTSYQSSQQTMPDTNLNQDDVNHGIKCCLQWLKYAIVHLDQEINLLRNIANESFHLYCNNIQNRRNANSDTNNNLDNKDNSNMESEYQGLDPSASTENSNQQNGLNSQFQLGSNQVTNYRRKSLVEIKRDIVYTIRRTVEIIVKGASKYLPDESRVIIRRFILSLPSRLSKLTQRPEAIKPSITSSTNDENKDSNTNTSEMSMSSSYMTTSEQQMNDKKDEHDKAAKEESLKIMTLATEGNDMLKKMMDVFEKSFQENNKNNLDNVNLINTNEGSTINYNTNKMFYNPMNANNNNNMKLPKMNNNNTYNTPNNTTNSNYVINDSMSYKESQRPVNTN</sequence>
<feature type="region of interest" description="Disordered" evidence="1">
    <location>
        <begin position="219"/>
        <end position="253"/>
    </location>
</feature>
<dbReference type="AlphaFoldDB" id="A0A1Y1V731"/>